<dbReference type="VEuPathDB" id="VectorBase:AMIN000974"/>
<protein>
    <submittedName>
        <fullName evidence="1">Uncharacterized protein</fullName>
    </submittedName>
</protein>
<dbReference type="EnsemblMetazoa" id="AMIN000974-RA">
    <property type="protein sequence ID" value="AMIN000974-PA"/>
    <property type="gene ID" value="AMIN000974"/>
</dbReference>
<organism evidence="1 2">
    <name type="scientific">Anopheles minimus</name>
    <dbReference type="NCBI Taxonomy" id="112268"/>
    <lineage>
        <taxon>Eukaryota</taxon>
        <taxon>Metazoa</taxon>
        <taxon>Ecdysozoa</taxon>
        <taxon>Arthropoda</taxon>
        <taxon>Hexapoda</taxon>
        <taxon>Insecta</taxon>
        <taxon>Pterygota</taxon>
        <taxon>Neoptera</taxon>
        <taxon>Endopterygota</taxon>
        <taxon>Diptera</taxon>
        <taxon>Nematocera</taxon>
        <taxon>Culicoidea</taxon>
        <taxon>Culicidae</taxon>
        <taxon>Anophelinae</taxon>
        <taxon>Anopheles</taxon>
    </lineage>
</organism>
<dbReference type="AlphaFoldDB" id="A0A182VSD3"/>
<evidence type="ECO:0000313" key="1">
    <source>
        <dbReference type="EnsemblMetazoa" id="AMIN000974-PA"/>
    </source>
</evidence>
<accession>A0A182VSD3</accession>
<name>A0A182VSD3_9DIPT</name>
<evidence type="ECO:0000313" key="2">
    <source>
        <dbReference type="Proteomes" id="UP000075920"/>
    </source>
</evidence>
<dbReference type="Proteomes" id="UP000075920">
    <property type="component" value="Unassembled WGS sequence"/>
</dbReference>
<reference evidence="2" key="1">
    <citation type="submission" date="2013-03" db="EMBL/GenBank/DDBJ databases">
        <title>The Genome Sequence of Anopheles minimus MINIMUS1.</title>
        <authorList>
            <consortium name="The Broad Institute Genomics Platform"/>
            <person name="Neafsey D.E."/>
            <person name="Walton C."/>
            <person name="Walker B."/>
            <person name="Young S.K."/>
            <person name="Zeng Q."/>
            <person name="Gargeya S."/>
            <person name="Fitzgerald M."/>
            <person name="Haas B."/>
            <person name="Abouelleil A."/>
            <person name="Allen A.W."/>
            <person name="Alvarado L."/>
            <person name="Arachchi H.M."/>
            <person name="Berlin A.M."/>
            <person name="Chapman S.B."/>
            <person name="Gainer-Dewar J."/>
            <person name="Goldberg J."/>
            <person name="Griggs A."/>
            <person name="Gujja S."/>
            <person name="Hansen M."/>
            <person name="Howarth C."/>
            <person name="Imamovic A."/>
            <person name="Ireland A."/>
            <person name="Larimer J."/>
            <person name="McCowan C."/>
            <person name="Murphy C."/>
            <person name="Pearson M."/>
            <person name="Poon T.W."/>
            <person name="Priest M."/>
            <person name="Roberts A."/>
            <person name="Saif S."/>
            <person name="Shea T."/>
            <person name="Sisk P."/>
            <person name="Sykes S."/>
            <person name="Wortman J."/>
            <person name="Nusbaum C."/>
            <person name="Birren B."/>
        </authorList>
    </citation>
    <scope>NUCLEOTIDE SEQUENCE [LARGE SCALE GENOMIC DNA]</scope>
    <source>
        <strain evidence="2">MINIMUS1</strain>
    </source>
</reference>
<reference evidence="1" key="2">
    <citation type="submission" date="2020-05" db="UniProtKB">
        <authorList>
            <consortium name="EnsemblMetazoa"/>
        </authorList>
    </citation>
    <scope>IDENTIFICATION</scope>
    <source>
        <strain evidence="1">MINIMUS1</strain>
    </source>
</reference>
<sequence>MYPSNTYAGSTLLSQSQRDAWKSVGKELPTFSGSPHQWWLFISSFEHSTAICGFSDDENLLRLQKALKGDAVEAVISLLLLPSGLKEGMATLKLRFGRPDVIVAVGETAVVNVYRVGSTTTPATQRFIDGIQWVVGRFIGSIQP</sequence>
<keyword evidence="2" id="KW-1185">Reference proteome</keyword>
<dbReference type="STRING" id="112268.A0A182VSD3"/>
<proteinExistence type="predicted"/>